<sequence length="280" mass="32136">MRRRRRLGSPKDGPGKRGYRADLSAENRGEGDRMLRDVDIEEISDGKFYLPDDMAPTGCGGCAGCSECCRNTGDSIILDPYDMYRLTVGIHRTFTDMIEKQIEIRLVDGLILPNLMEHDETQEDKEDGCPFLGGDGRCTIHAFRPSFCRMFPMGRYYPDPEELRQKGGQRFSGRTFVYILQKEECPGRTGTPVLLRDWLDTPDLDAYEKFAADWHDFLRTAGQKTELLTGQSADQMRRYILQVFYVQPYQTGQDFYPQYAARRKKVRETLAPVLQAQGRN</sequence>
<dbReference type="PANTHER" id="PTHR35866:SF1">
    <property type="entry name" value="YKGJ FAMILY CYSTEINE CLUSTER PROTEIN"/>
    <property type="match status" value="1"/>
</dbReference>
<keyword evidence="3" id="KW-1185">Reference proteome</keyword>
<dbReference type="AlphaFoldDB" id="A0A7X2P8G9"/>
<gene>
    <name evidence="2" type="ORF">FYJ60_07565</name>
</gene>
<dbReference type="Pfam" id="PF03692">
    <property type="entry name" value="CxxCxxCC"/>
    <property type="match status" value="1"/>
</dbReference>
<dbReference type="Proteomes" id="UP000466864">
    <property type="component" value="Unassembled WGS sequence"/>
</dbReference>
<comment type="caution">
    <text evidence="2">The sequence shown here is derived from an EMBL/GenBank/DDBJ whole genome shotgun (WGS) entry which is preliminary data.</text>
</comment>
<reference evidence="2 3" key="1">
    <citation type="submission" date="2019-08" db="EMBL/GenBank/DDBJ databases">
        <title>In-depth cultivation of the pig gut microbiome towards novel bacterial diversity and tailored functional studies.</title>
        <authorList>
            <person name="Wylensek D."/>
            <person name="Hitch T.C.A."/>
            <person name="Clavel T."/>
        </authorList>
    </citation>
    <scope>NUCLEOTIDE SEQUENCE [LARGE SCALE GENOMIC DNA]</scope>
    <source>
        <strain evidence="2 3">Oil+RF-744-WCA-WT-13</strain>
    </source>
</reference>
<evidence type="ECO:0000313" key="3">
    <source>
        <dbReference type="Proteomes" id="UP000466864"/>
    </source>
</evidence>
<feature type="compositionally biased region" description="Basic and acidic residues" evidence="1">
    <location>
        <begin position="13"/>
        <end position="30"/>
    </location>
</feature>
<organism evidence="2 3">
    <name type="scientific">Bilifractor porci</name>
    <dbReference type="NCBI Taxonomy" id="2606636"/>
    <lineage>
        <taxon>Bacteria</taxon>
        <taxon>Bacillati</taxon>
        <taxon>Bacillota</taxon>
        <taxon>Clostridia</taxon>
        <taxon>Lachnospirales</taxon>
        <taxon>Lachnospiraceae</taxon>
        <taxon>Bilifractor</taxon>
    </lineage>
</organism>
<feature type="region of interest" description="Disordered" evidence="1">
    <location>
        <begin position="1"/>
        <end position="30"/>
    </location>
</feature>
<protein>
    <submittedName>
        <fullName evidence="2">YkgJ family cysteine cluster protein</fullName>
    </submittedName>
</protein>
<dbReference type="EMBL" id="VUMV01000004">
    <property type="protein sequence ID" value="MST82170.1"/>
    <property type="molecule type" value="Genomic_DNA"/>
</dbReference>
<evidence type="ECO:0000313" key="2">
    <source>
        <dbReference type="EMBL" id="MST82170.1"/>
    </source>
</evidence>
<name>A0A7X2P8G9_9FIRM</name>
<dbReference type="PANTHER" id="PTHR35866">
    <property type="entry name" value="PUTATIVE-RELATED"/>
    <property type="match status" value="1"/>
</dbReference>
<evidence type="ECO:0000256" key="1">
    <source>
        <dbReference type="SAM" id="MobiDB-lite"/>
    </source>
</evidence>
<proteinExistence type="predicted"/>
<dbReference type="InterPro" id="IPR005358">
    <property type="entry name" value="Puta_zinc/iron-chelating_dom"/>
</dbReference>
<accession>A0A7X2P8G9</accession>